<gene>
    <name evidence="1" type="ORF">GCM10009682_36490</name>
</gene>
<dbReference type="RefSeq" id="WP_344133214.1">
    <property type="nucleotide sequence ID" value="NZ_BAAALT010000111.1"/>
</dbReference>
<keyword evidence="2" id="KW-1185">Reference proteome</keyword>
<proteinExistence type="predicted"/>
<reference evidence="2" key="1">
    <citation type="journal article" date="2019" name="Int. J. Syst. Evol. Microbiol.">
        <title>The Global Catalogue of Microorganisms (GCM) 10K type strain sequencing project: providing services to taxonomists for standard genome sequencing and annotation.</title>
        <authorList>
            <consortium name="The Broad Institute Genomics Platform"/>
            <consortium name="The Broad Institute Genome Sequencing Center for Infectious Disease"/>
            <person name="Wu L."/>
            <person name="Ma J."/>
        </authorList>
    </citation>
    <scope>NUCLEOTIDE SEQUENCE [LARGE SCALE GENOMIC DNA]</scope>
    <source>
        <strain evidence="2">JCM 13250</strain>
    </source>
</reference>
<organism evidence="1 2">
    <name type="scientific">Luedemannella flava</name>
    <dbReference type="NCBI Taxonomy" id="349316"/>
    <lineage>
        <taxon>Bacteria</taxon>
        <taxon>Bacillati</taxon>
        <taxon>Actinomycetota</taxon>
        <taxon>Actinomycetes</taxon>
        <taxon>Micromonosporales</taxon>
        <taxon>Micromonosporaceae</taxon>
        <taxon>Luedemannella</taxon>
    </lineage>
</organism>
<evidence type="ECO:0000313" key="2">
    <source>
        <dbReference type="Proteomes" id="UP001500218"/>
    </source>
</evidence>
<accession>A0ABP4YJD8</accession>
<evidence type="ECO:0000313" key="1">
    <source>
        <dbReference type="EMBL" id="GAA1811827.1"/>
    </source>
</evidence>
<dbReference type="EMBL" id="BAAALT010000111">
    <property type="protein sequence ID" value="GAA1811827.1"/>
    <property type="molecule type" value="Genomic_DNA"/>
</dbReference>
<protein>
    <recommendedName>
        <fullName evidence="3">MarR family transcriptional regulator</fullName>
    </recommendedName>
</protein>
<evidence type="ECO:0008006" key="3">
    <source>
        <dbReference type="Google" id="ProtNLM"/>
    </source>
</evidence>
<name>A0ABP4YJD8_9ACTN</name>
<comment type="caution">
    <text evidence="1">The sequence shown here is derived from an EMBL/GenBank/DDBJ whole genome shotgun (WGS) entry which is preliminary data.</text>
</comment>
<sequence>MTSEPTLTPNEILALVVLMVEARELTNNELKALAGFALTGAQNTKLVKAGLVETNRSHRPFSHQLTEKGWRVVRELHTVAPPKAGGSAIRSLFTVLGGLDRALDRRGISYADFFAGSATGAAPVDAESQLRSAYQNLASKPGEWVGLADLRAAVPQLDREDVDAALRAMARVPGVRIIPTANSKSLDNRDRAAALRLGGEDNHMISIGAA</sequence>
<dbReference type="Proteomes" id="UP001500218">
    <property type="component" value="Unassembled WGS sequence"/>
</dbReference>